<evidence type="ECO:0000313" key="2">
    <source>
        <dbReference type="EMBL" id="PAV81728.1"/>
    </source>
</evidence>
<feature type="region of interest" description="Disordered" evidence="1">
    <location>
        <begin position="44"/>
        <end position="63"/>
    </location>
</feature>
<accession>A0A2A2L6H7</accession>
<proteinExistence type="predicted"/>
<evidence type="ECO:0000313" key="3">
    <source>
        <dbReference type="Proteomes" id="UP000218231"/>
    </source>
</evidence>
<protein>
    <submittedName>
        <fullName evidence="2">Uncharacterized protein</fullName>
    </submittedName>
</protein>
<reference evidence="2 3" key="1">
    <citation type="journal article" date="2017" name="Curr. Biol.">
        <title>Genome architecture and evolution of a unichromosomal asexual nematode.</title>
        <authorList>
            <person name="Fradin H."/>
            <person name="Zegar C."/>
            <person name="Gutwein M."/>
            <person name="Lucas J."/>
            <person name="Kovtun M."/>
            <person name="Corcoran D."/>
            <person name="Baugh L.R."/>
            <person name="Kiontke K."/>
            <person name="Gunsalus K."/>
            <person name="Fitch D.H."/>
            <person name="Piano F."/>
        </authorList>
    </citation>
    <scope>NUCLEOTIDE SEQUENCE [LARGE SCALE GENOMIC DNA]</scope>
    <source>
        <strain evidence="2">PF1309</strain>
    </source>
</reference>
<keyword evidence="3" id="KW-1185">Reference proteome</keyword>
<dbReference type="AlphaFoldDB" id="A0A2A2L6H7"/>
<comment type="caution">
    <text evidence="2">The sequence shown here is derived from an EMBL/GenBank/DDBJ whole genome shotgun (WGS) entry which is preliminary data.</text>
</comment>
<organism evidence="2 3">
    <name type="scientific">Diploscapter pachys</name>
    <dbReference type="NCBI Taxonomy" id="2018661"/>
    <lineage>
        <taxon>Eukaryota</taxon>
        <taxon>Metazoa</taxon>
        <taxon>Ecdysozoa</taxon>
        <taxon>Nematoda</taxon>
        <taxon>Chromadorea</taxon>
        <taxon>Rhabditida</taxon>
        <taxon>Rhabditina</taxon>
        <taxon>Rhabditomorpha</taxon>
        <taxon>Rhabditoidea</taxon>
        <taxon>Rhabditidae</taxon>
        <taxon>Diploscapter</taxon>
    </lineage>
</organism>
<evidence type="ECO:0000256" key="1">
    <source>
        <dbReference type="SAM" id="MobiDB-lite"/>
    </source>
</evidence>
<dbReference type="EMBL" id="LIAE01007134">
    <property type="protein sequence ID" value="PAV81728.1"/>
    <property type="molecule type" value="Genomic_DNA"/>
</dbReference>
<gene>
    <name evidence="2" type="ORF">WR25_13744</name>
</gene>
<dbReference type="Proteomes" id="UP000218231">
    <property type="component" value="Unassembled WGS sequence"/>
</dbReference>
<sequence>MFISDAIECTFILRYCRVRNRRISTHKAVCVHAERHIAALNNDNDDTHLTAEGFNETSATVPTKHREQQAYKDLLENNQSPTIYQ</sequence>
<name>A0A2A2L6H7_9BILA</name>